<dbReference type="SUPFAM" id="SSF56954">
    <property type="entry name" value="Outer membrane efflux proteins (OEP)"/>
    <property type="match status" value="1"/>
</dbReference>
<keyword evidence="2" id="KW-0564">Palmitate</keyword>
<evidence type="ECO:0000256" key="2">
    <source>
        <dbReference type="RuleBase" id="RU362097"/>
    </source>
</evidence>
<dbReference type="RefSeq" id="WP_341372763.1">
    <property type="nucleotide sequence ID" value="NZ_JBBUTF010000003.1"/>
</dbReference>
<dbReference type="Pfam" id="PF02321">
    <property type="entry name" value="OEP"/>
    <property type="match status" value="2"/>
</dbReference>
<keyword evidence="2" id="KW-0472">Membrane</keyword>
<reference evidence="3 4" key="1">
    <citation type="submission" date="2024-04" db="EMBL/GenBank/DDBJ databases">
        <title>Novel species of the genus Ideonella isolated from streams.</title>
        <authorList>
            <person name="Lu H."/>
        </authorList>
    </citation>
    <scope>NUCLEOTIDE SEQUENCE [LARGE SCALE GENOMIC DNA]</scope>
    <source>
        <strain evidence="3 4">BYS139W</strain>
    </source>
</reference>
<proteinExistence type="inferred from homology"/>
<dbReference type="PANTHER" id="PTHR30203">
    <property type="entry name" value="OUTER MEMBRANE CATION EFFLUX PROTEIN"/>
    <property type="match status" value="1"/>
</dbReference>
<dbReference type="InterPro" id="IPR003423">
    <property type="entry name" value="OMP_efflux"/>
</dbReference>
<dbReference type="EMBL" id="JBBUTF010000003">
    <property type="protein sequence ID" value="MEK8024978.1"/>
    <property type="molecule type" value="Genomic_DNA"/>
</dbReference>
<sequence>MTHHPAPEAPRAQPSALPARLAALAAAALLAACGNLAPVHERPTVTLPALSAAAAEGAASAAANAPAPLPAWQDLVREPRARQVIELALQHNTDLRLALLNVERSRAALRLTDADRWPTVNAAVSAQRAPNSQGVQTNTLQAGLQITAWELDLMGRLANLSTSAQATLMATEAAQRAARLALVTQTLSAWLTLAADGELQALAEQTLRDRQETERLALLRHRVGALADGDLRGVQALTEAARAGVAQARRQRALDEHALHALVGAPVPAALLPAPAIGALAAVDALAPLSPALDSDVLLRRPDVIQAEQTLRAAQADIGAARAAMWPRITLSASAGQVGSQLSQLFEGGHFAWSLASSAAVAIFDHGRNKANVQVSQIARDSAVAQYQKTVQTAFRETADALAGFSSWQTQLDAQRAQLQAEADRHRLSRLKYDAGAISQVDWLDAERSLTSARQAVVQVRLADALNRVALYKALGGDETRTAEAPATAAAQAGMATVAAAGTVDSPTTVAAAPRR</sequence>
<keyword evidence="2" id="KW-0449">Lipoprotein</keyword>
<dbReference type="InterPro" id="IPR010131">
    <property type="entry name" value="MdtP/NodT-like"/>
</dbReference>
<keyword evidence="2" id="KW-0812">Transmembrane</keyword>
<name>A0ABU9B5Z5_9BURK</name>
<comment type="caution">
    <text evidence="3">The sequence shown here is derived from an EMBL/GenBank/DDBJ whole genome shotgun (WGS) entry which is preliminary data.</text>
</comment>
<dbReference type="Gene3D" id="1.20.1600.10">
    <property type="entry name" value="Outer membrane efflux proteins (OEP)"/>
    <property type="match status" value="1"/>
</dbReference>
<comment type="similarity">
    <text evidence="1 2">Belongs to the outer membrane factor (OMF) (TC 1.B.17) family.</text>
</comment>
<evidence type="ECO:0000256" key="1">
    <source>
        <dbReference type="ARBA" id="ARBA00007613"/>
    </source>
</evidence>
<keyword evidence="4" id="KW-1185">Reference proteome</keyword>
<dbReference type="Gene3D" id="2.20.200.10">
    <property type="entry name" value="Outer membrane efflux proteins (OEP)"/>
    <property type="match status" value="1"/>
</dbReference>
<evidence type="ECO:0000313" key="3">
    <source>
        <dbReference type="EMBL" id="MEK8024978.1"/>
    </source>
</evidence>
<dbReference type="NCBIfam" id="TIGR01845">
    <property type="entry name" value="outer_NodT"/>
    <property type="match status" value="1"/>
</dbReference>
<gene>
    <name evidence="3" type="ORF">AACH11_03240</name>
</gene>
<dbReference type="Proteomes" id="UP001368500">
    <property type="component" value="Unassembled WGS sequence"/>
</dbReference>
<keyword evidence="2" id="KW-1134">Transmembrane beta strand</keyword>
<accession>A0ABU9B5Z5</accession>
<dbReference type="PANTHER" id="PTHR30203:SF32">
    <property type="entry name" value="CATION EFFLUX SYSTEM PROTEIN CUSC"/>
    <property type="match status" value="1"/>
</dbReference>
<protein>
    <submittedName>
        <fullName evidence="3">Efflux transporter outer membrane subunit</fullName>
    </submittedName>
</protein>
<organism evidence="3 4">
    <name type="scientific">Pseudaquabacterium rugosum</name>
    <dbReference type="NCBI Taxonomy" id="2984194"/>
    <lineage>
        <taxon>Bacteria</taxon>
        <taxon>Pseudomonadati</taxon>
        <taxon>Pseudomonadota</taxon>
        <taxon>Betaproteobacteria</taxon>
        <taxon>Burkholderiales</taxon>
        <taxon>Sphaerotilaceae</taxon>
        <taxon>Pseudaquabacterium</taxon>
    </lineage>
</organism>
<comment type="subcellular location">
    <subcellularLocation>
        <location evidence="2">Cell membrane</location>
        <topology evidence="2">Lipid-anchor</topology>
    </subcellularLocation>
</comment>
<evidence type="ECO:0000313" key="4">
    <source>
        <dbReference type="Proteomes" id="UP001368500"/>
    </source>
</evidence>